<evidence type="ECO:0000256" key="1">
    <source>
        <dbReference type="ARBA" id="ARBA00023015"/>
    </source>
</evidence>
<keyword evidence="5" id="KW-0812">Transmembrane</keyword>
<dbReference type="Pfam" id="PF12833">
    <property type="entry name" value="HTH_18"/>
    <property type="match status" value="1"/>
</dbReference>
<evidence type="ECO:0000313" key="8">
    <source>
        <dbReference type="Proteomes" id="UP001549104"/>
    </source>
</evidence>
<keyword evidence="5" id="KW-0472">Membrane</keyword>
<reference evidence="7 8" key="1">
    <citation type="submission" date="2024-06" db="EMBL/GenBank/DDBJ databases">
        <title>Sorghum-associated microbial communities from plants grown in Nebraska, USA.</title>
        <authorList>
            <person name="Schachtman D."/>
        </authorList>
    </citation>
    <scope>NUCLEOTIDE SEQUENCE [LARGE SCALE GENOMIC DNA]</scope>
    <source>
        <strain evidence="7 8">1288</strain>
    </source>
</reference>
<dbReference type="PANTHER" id="PTHR43280:SF28">
    <property type="entry name" value="HTH-TYPE TRANSCRIPTIONAL ACTIVATOR RHAS"/>
    <property type="match status" value="1"/>
</dbReference>
<evidence type="ECO:0000256" key="5">
    <source>
        <dbReference type="SAM" id="Phobius"/>
    </source>
</evidence>
<accession>A0ABV2K6L0</accession>
<dbReference type="RefSeq" id="WP_354312911.1">
    <property type="nucleotide sequence ID" value="NZ_JBEPME010000002.1"/>
</dbReference>
<dbReference type="PROSITE" id="PS01124">
    <property type="entry name" value="HTH_ARAC_FAMILY_2"/>
    <property type="match status" value="1"/>
</dbReference>
<keyword evidence="1" id="KW-0805">Transcription regulation</keyword>
<evidence type="ECO:0000256" key="4">
    <source>
        <dbReference type="SAM" id="Coils"/>
    </source>
</evidence>
<protein>
    <submittedName>
        <fullName evidence="7">YesN/AraC family two-component response regulator/cell division protein FtsB</fullName>
    </submittedName>
</protein>
<dbReference type="PANTHER" id="PTHR43280">
    <property type="entry name" value="ARAC-FAMILY TRANSCRIPTIONAL REGULATOR"/>
    <property type="match status" value="1"/>
</dbReference>
<evidence type="ECO:0000313" key="7">
    <source>
        <dbReference type="EMBL" id="MET3656706.1"/>
    </source>
</evidence>
<feature type="transmembrane region" description="Helical" evidence="5">
    <location>
        <begin position="295"/>
        <end position="315"/>
    </location>
</feature>
<dbReference type="InterPro" id="IPR018060">
    <property type="entry name" value="HTH_AraC"/>
</dbReference>
<dbReference type="InterPro" id="IPR009057">
    <property type="entry name" value="Homeodomain-like_sf"/>
</dbReference>
<keyword evidence="5" id="KW-1133">Transmembrane helix</keyword>
<feature type="transmembrane region" description="Helical" evidence="5">
    <location>
        <begin position="12"/>
        <end position="36"/>
    </location>
</feature>
<feature type="coiled-coil region" evidence="4">
    <location>
        <begin position="43"/>
        <end position="71"/>
    </location>
</feature>
<sequence length="747" mass="87354">MHWLKRTKSRLLFKYIVSYLLVFLIPFMLMSAFIYYSSVYNLREEIEQSNINKLKQVENITNERIKELEKIATNIAYDPRLTPYMMKHNYYSGEAIEELKKYKSNSSIIEDLFVYYHENDHIYTLSGSFSLDTFTQRMYKFDKEEQESLINDLYITKPMLKTVGNVTLNNGTQDRIIAFLYPIVPNSLYPYGTVMYFIKEKVLTDLTQNILGNFQGNTYIFDENNQKVASSINVQEISEGNLNLTTINDQEIRNVEINGKEYSLVSVKSEISGWTFITLMDTDQFLERVFHMRTFIITILIFLLFVGIIIAVLFGSKQYKPIRKLFELTQKNDKQNVEIMELNEFENIGNTIAKAFLTHQSLNETIFLQKPFAKEQLLINLLKGDLRDNKEIDALMHALNVVMRDDCYFVTIVYFDKMKEKENFLQLLSKLTIQDAAVHGVDLIYYDALALIISMNQDPNKAVNQRRILVSQIQQYIQETTVNNPTVAVGKMYEEKSYINRSYIEALAAIEYKFAVPQGSIIYFEEISSQSERGLGYPVEDQIKLAQSLKQGDHIVATETLRDMFTRLAKEELSIQVLKCICFDIINTVMKTASEMELTKYIDDFNSIVDFNSIKQLEEQLCEVAIKICKKVESKKRSNNEELRNDVLEYIKVKYKMFDLSLESIAINFHLTLPYLSRFIKDQTGSTFTEYVLKLRMEDVKRKLKDTDWPIKKIVLDVGYKDVSNFTRKFREREGIPPGEYRKLNRK</sequence>
<proteinExistence type="predicted"/>
<feature type="domain" description="HTH araC/xylS-type" evidence="6">
    <location>
        <begin position="645"/>
        <end position="744"/>
    </location>
</feature>
<evidence type="ECO:0000259" key="6">
    <source>
        <dbReference type="PROSITE" id="PS01124"/>
    </source>
</evidence>
<evidence type="ECO:0000256" key="2">
    <source>
        <dbReference type="ARBA" id="ARBA00023125"/>
    </source>
</evidence>
<keyword evidence="3" id="KW-0804">Transcription</keyword>
<comment type="caution">
    <text evidence="7">The sequence shown here is derived from an EMBL/GenBank/DDBJ whole genome shotgun (WGS) entry which is preliminary data.</text>
</comment>
<name>A0ABV2K6L0_SPOPS</name>
<keyword evidence="8" id="KW-1185">Reference proteome</keyword>
<dbReference type="Gene3D" id="1.10.10.60">
    <property type="entry name" value="Homeodomain-like"/>
    <property type="match status" value="2"/>
</dbReference>
<organism evidence="7 8">
    <name type="scientific">Sporosarcina psychrophila</name>
    <name type="common">Bacillus psychrophilus</name>
    <dbReference type="NCBI Taxonomy" id="1476"/>
    <lineage>
        <taxon>Bacteria</taxon>
        <taxon>Bacillati</taxon>
        <taxon>Bacillota</taxon>
        <taxon>Bacilli</taxon>
        <taxon>Bacillales</taxon>
        <taxon>Caryophanaceae</taxon>
        <taxon>Sporosarcina</taxon>
    </lineage>
</organism>
<keyword evidence="2" id="KW-0238">DNA-binding</keyword>
<dbReference type="SMART" id="SM00342">
    <property type="entry name" value="HTH_ARAC"/>
    <property type="match status" value="1"/>
</dbReference>
<dbReference type="Proteomes" id="UP001549104">
    <property type="component" value="Unassembled WGS sequence"/>
</dbReference>
<keyword evidence="4" id="KW-0175">Coiled coil</keyword>
<gene>
    <name evidence="7" type="ORF">ABIC55_001793</name>
</gene>
<dbReference type="EMBL" id="JBEPME010000002">
    <property type="protein sequence ID" value="MET3656706.1"/>
    <property type="molecule type" value="Genomic_DNA"/>
</dbReference>
<evidence type="ECO:0000256" key="3">
    <source>
        <dbReference type="ARBA" id="ARBA00023163"/>
    </source>
</evidence>
<dbReference type="SUPFAM" id="SSF46689">
    <property type="entry name" value="Homeodomain-like"/>
    <property type="match status" value="1"/>
</dbReference>